<dbReference type="RefSeq" id="WP_084544589.1">
    <property type="nucleotide sequence ID" value="NZ_AXWS01000002.1"/>
</dbReference>
<sequence>MRSQGSAARAGGICRAVLGATILASALAGCGLKGPLTLPTEPRPPAVPRPAAPMPASTVGTPNTAPGPTPDSQSALPSSPTPAPDAARPDSKRP</sequence>
<protein>
    <submittedName>
        <fullName evidence="2">LPS translocon maturation chaperone LptM</fullName>
    </submittedName>
</protein>
<organism evidence="1 2">
    <name type="scientific">Derxia gummosa DSM 723</name>
    <dbReference type="NCBI Taxonomy" id="1121388"/>
    <lineage>
        <taxon>Bacteria</taxon>
        <taxon>Pseudomonadati</taxon>
        <taxon>Pseudomonadota</taxon>
        <taxon>Betaproteobacteria</taxon>
        <taxon>Burkholderiales</taxon>
        <taxon>Alcaligenaceae</taxon>
        <taxon>Derxia</taxon>
    </lineage>
</organism>
<keyword evidence="1" id="KW-1185">Reference proteome</keyword>
<evidence type="ECO:0000313" key="2">
    <source>
        <dbReference type="RefSeq" id="WP_084544589.1"/>
    </source>
</evidence>
<proteinExistence type="predicted"/>
<evidence type="ECO:0000313" key="1">
    <source>
        <dbReference type="Proteomes" id="UP000675920"/>
    </source>
</evidence>
<reference evidence="2" key="2">
    <citation type="submission" date="2025-08" db="UniProtKB">
        <authorList>
            <consortium name="RefSeq"/>
        </authorList>
    </citation>
    <scope>IDENTIFICATION</scope>
</reference>
<name>A0AC36KJ77_9BURK</name>
<dbReference type="Proteomes" id="UP000675920">
    <property type="component" value="Unplaced"/>
</dbReference>
<accession>A0AC36KJ77</accession>
<gene>
    <name evidence="2" type="primary">lptM</name>
    <name evidence="2" type="synonym">yifL</name>
</gene>
<reference evidence="2" key="1">
    <citation type="journal article" date="2023" name="Nat. Commun.">
        <title>LptM promotes oxidative maturation of the lipopolysaccharide translocon by substrate binding mimicry.</title>
        <authorList>
            <person name="Yang Y."/>
            <person name="Chen H."/>
            <person name="Corey R.A."/>
            <person name="Morales V."/>
            <person name="Quentin Y."/>
            <person name="Froment C."/>
            <person name="Caumont-Sarcos A."/>
            <person name="Albenne C."/>
            <person name="Burlet-Schiltz O."/>
            <person name="Ranava D."/>
            <person name="Stansfeld P.J."/>
            <person name="Marcoux J."/>
            <person name="Ieva R."/>
        </authorList>
    </citation>
    <scope>NUCLEOTIDE SEQUENCE</scope>
</reference>